<feature type="compositionally biased region" description="Pro residues" evidence="1">
    <location>
        <begin position="53"/>
        <end position="65"/>
    </location>
</feature>
<evidence type="ECO:0000313" key="3">
    <source>
        <dbReference type="Proteomes" id="UP000276834"/>
    </source>
</evidence>
<reference evidence="2 3" key="1">
    <citation type="journal article" date="2018" name="Proc. R. Soc. B">
        <title>A non-coding region near Follistatin controls head colour polymorphism in the Gouldian finch.</title>
        <authorList>
            <person name="Toomey M.B."/>
            <person name="Marques C.I."/>
            <person name="Andrade P."/>
            <person name="Araujo P.M."/>
            <person name="Sabatino S."/>
            <person name="Gazda M.A."/>
            <person name="Afonso S."/>
            <person name="Lopes R.J."/>
            <person name="Corbo J.C."/>
            <person name="Carneiro M."/>
        </authorList>
    </citation>
    <scope>NUCLEOTIDE SEQUENCE [LARGE SCALE GENOMIC DNA]</scope>
    <source>
        <strain evidence="2">Red01</strain>
        <tissue evidence="2">Muscle</tissue>
    </source>
</reference>
<accession>A0A3L8RA73</accession>
<evidence type="ECO:0000256" key="1">
    <source>
        <dbReference type="SAM" id="MobiDB-lite"/>
    </source>
</evidence>
<comment type="caution">
    <text evidence="2">The sequence shown here is derived from an EMBL/GenBank/DDBJ whole genome shotgun (WGS) entry which is preliminary data.</text>
</comment>
<feature type="region of interest" description="Disordered" evidence="1">
    <location>
        <begin position="32"/>
        <end position="131"/>
    </location>
</feature>
<organism evidence="2 3">
    <name type="scientific">Chloebia gouldiae</name>
    <name type="common">Gouldian finch</name>
    <name type="synonym">Erythrura gouldiae</name>
    <dbReference type="NCBI Taxonomy" id="44316"/>
    <lineage>
        <taxon>Eukaryota</taxon>
        <taxon>Metazoa</taxon>
        <taxon>Chordata</taxon>
        <taxon>Craniata</taxon>
        <taxon>Vertebrata</taxon>
        <taxon>Euteleostomi</taxon>
        <taxon>Archelosauria</taxon>
        <taxon>Archosauria</taxon>
        <taxon>Dinosauria</taxon>
        <taxon>Saurischia</taxon>
        <taxon>Theropoda</taxon>
        <taxon>Coelurosauria</taxon>
        <taxon>Aves</taxon>
        <taxon>Neognathae</taxon>
        <taxon>Neoaves</taxon>
        <taxon>Telluraves</taxon>
        <taxon>Australaves</taxon>
        <taxon>Passeriformes</taxon>
        <taxon>Passeroidea</taxon>
        <taxon>Passeridae</taxon>
        <taxon>Chloebia</taxon>
    </lineage>
</organism>
<feature type="non-terminal residue" evidence="2">
    <location>
        <position position="157"/>
    </location>
</feature>
<gene>
    <name evidence="2" type="ORF">DV515_00016935</name>
</gene>
<keyword evidence="3" id="KW-1185">Reference proteome</keyword>
<dbReference type="AlphaFoldDB" id="A0A3L8RA73"/>
<dbReference type="Proteomes" id="UP000276834">
    <property type="component" value="Unassembled WGS sequence"/>
</dbReference>
<name>A0A3L8RA73_CHLGU</name>
<sequence>MRHRLGAARLLHARGAGGFLALQRLRPGRAQPLPAAAAAGGDGPDGHGLQVRPPAPAVPRAPPPAHGADRSPAGAHELGRAPGGCWGSVPAARGRRGLPQRPGAGAVAAGPGRGGSAGPPPDREGSGALLLPQVQPWQLLLPAPRRPRLQQPRGVHP</sequence>
<dbReference type="EMBL" id="QUSF01000601">
    <property type="protein sequence ID" value="RLV76477.1"/>
    <property type="molecule type" value="Genomic_DNA"/>
</dbReference>
<evidence type="ECO:0000313" key="2">
    <source>
        <dbReference type="EMBL" id="RLV76477.1"/>
    </source>
</evidence>
<protein>
    <submittedName>
        <fullName evidence="2">Uncharacterized protein</fullName>
    </submittedName>
</protein>
<proteinExistence type="predicted"/>